<feature type="signal peptide" evidence="4">
    <location>
        <begin position="1"/>
        <end position="22"/>
    </location>
</feature>
<dbReference type="PANTHER" id="PTHR10730:SF53">
    <property type="entry name" value="GLYCOSYLTRANSFERASE 25 FAMILY MEMBER"/>
    <property type="match status" value="1"/>
</dbReference>
<feature type="chain" id="PRO_5041304098" description="Glycosyltransferase 25 family member" evidence="4">
    <location>
        <begin position="23"/>
        <end position="304"/>
    </location>
</feature>
<evidence type="ECO:0000256" key="2">
    <source>
        <dbReference type="ARBA" id="ARBA00022676"/>
    </source>
</evidence>
<dbReference type="InterPro" id="IPR029044">
    <property type="entry name" value="Nucleotide-diphossugar_trans"/>
</dbReference>
<reference evidence="5" key="2">
    <citation type="submission" date="2023-03" db="EMBL/GenBank/DDBJ databases">
        <authorList>
            <person name="Inwood S.N."/>
            <person name="Skelly J.G."/>
            <person name="Guhlin J."/>
            <person name="Harrop T.W.R."/>
            <person name="Goldson S.G."/>
            <person name="Dearden P.K."/>
        </authorList>
    </citation>
    <scope>NUCLEOTIDE SEQUENCE</scope>
    <source>
        <strain evidence="5">Lincoln</strain>
        <tissue evidence="5">Whole body</tissue>
    </source>
</reference>
<dbReference type="SUPFAM" id="SSF53448">
    <property type="entry name" value="Nucleotide-diphospho-sugar transferases"/>
    <property type="match status" value="1"/>
</dbReference>
<sequence>MKRDLLLLGLFMLIKLNVFVISNESIKKPTIVVSILIRNKAHTLPYFLTLFEQLEYPKNRICLWIRSDNNVDNSIEILNVWLNEQRFKYHSINIITDNESKINENEEDIADWTTNRFIHVINLREEALNFGRNIWADYLFMLDADVFLTNPKTLELLISKNETLVAPMLKSDGMYSNYWAGMTSEYYYERTETYVPILNREKIGCRQVPMIHSAVLINLRQKNTDFLTYNSDNLQHYNGPKDDIITFALAANASDVPLHICNDEIYGYVMVPLESQDTLERDYQQLINLKLEVLGNFFNSFVQF</sequence>
<dbReference type="AlphaFoldDB" id="A0AA39L0M2"/>
<evidence type="ECO:0000313" key="6">
    <source>
        <dbReference type="Proteomes" id="UP001168972"/>
    </source>
</evidence>
<evidence type="ECO:0000256" key="1">
    <source>
        <dbReference type="ARBA" id="ARBA00006721"/>
    </source>
</evidence>
<organism evidence="5 6">
    <name type="scientific">Microctonus hyperodae</name>
    <name type="common">Parasitoid wasp</name>
    <dbReference type="NCBI Taxonomy" id="165561"/>
    <lineage>
        <taxon>Eukaryota</taxon>
        <taxon>Metazoa</taxon>
        <taxon>Ecdysozoa</taxon>
        <taxon>Arthropoda</taxon>
        <taxon>Hexapoda</taxon>
        <taxon>Insecta</taxon>
        <taxon>Pterygota</taxon>
        <taxon>Neoptera</taxon>
        <taxon>Endopterygota</taxon>
        <taxon>Hymenoptera</taxon>
        <taxon>Apocrita</taxon>
        <taxon>Ichneumonoidea</taxon>
        <taxon>Braconidae</taxon>
        <taxon>Euphorinae</taxon>
        <taxon>Microctonus</taxon>
    </lineage>
</organism>
<evidence type="ECO:0000313" key="5">
    <source>
        <dbReference type="EMBL" id="KAK0180699.1"/>
    </source>
</evidence>
<dbReference type="Proteomes" id="UP001168972">
    <property type="component" value="Unassembled WGS sequence"/>
</dbReference>
<dbReference type="EMBL" id="JAQQBR010000002">
    <property type="protein sequence ID" value="KAK0180699.1"/>
    <property type="molecule type" value="Genomic_DNA"/>
</dbReference>
<keyword evidence="3" id="KW-0808">Transferase</keyword>
<keyword evidence="2" id="KW-0328">Glycosyltransferase</keyword>
<protein>
    <recommendedName>
        <fullName evidence="7">Glycosyltransferase 25 family member</fullName>
    </recommendedName>
</protein>
<accession>A0AA39L0M2</accession>
<reference evidence="5" key="1">
    <citation type="journal article" date="2023" name="bioRxiv">
        <title>Scaffold-level genome assemblies of two parasitoid biocontrol wasps reveal the parthenogenesis mechanism and an associated novel virus.</title>
        <authorList>
            <person name="Inwood S."/>
            <person name="Skelly J."/>
            <person name="Guhlin J."/>
            <person name="Harrop T."/>
            <person name="Goldson S."/>
            <person name="Dearden P."/>
        </authorList>
    </citation>
    <scope>NUCLEOTIDE SEQUENCE</scope>
    <source>
        <strain evidence="5">Lincoln</strain>
        <tissue evidence="5">Whole body</tissue>
    </source>
</reference>
<evidence type="ECO:0000256" key="3">
    <source>
        <dbReference type="ARBA" id="ARBA00022679"/>
    </source>
</evidence>
<proteinExistence type="inferred from homology"/>
<dbReference type="InterPro" id="IPR050757">
    <property type="entry name" value="Collagen_mod_GT25"/>
</dbReference>
<evidence type="ECO:0000256" key="4">
    <source>
        <dbReference type="SAM" id="SignalP"/>
    </source>
</evidence>
<name>A0AA39L0M2_MICHY</name>
<keyword evidence="4" id="KW-0732">Signal</keyword>
<dbReference type="PANTHER" id="PTHR10730">
    <property type="entry name" value="PROCOLLAGEN-LYSINE,2-OXOGLUTARATE 5-DIOXYGENASE/GLYCOSYLTRANSFERASE 25 FAMILY MEMBER"/>
    <property type="match status" value="1"/>
</dbReference>
<comment type="caution">
    <text evidence="5">The sequence shown here is derived from an EMBL/GenBank/DDBJ whole genome shotgun (WGS) entry which is preliminary data.</text>
</comment>
<dbReference type="Gene3D" id="3.90.550.10">
    <property type="entry name" value="Spore Coat Polysaccharide Biosynthesis Protein SpsA, Chain A"/>
    <property type="match status" value="1"/>
</dbReference>
<keyword evidence="6" id="KW-1185">Reference proteome</keyword>
<gene>
    <name evidence="5" type="ORF">PV327_003056</name>
</gene>
<evidence type="ECO:0008006" key="7">
    <source>
        <dbReference type="Google" id="ProtNLM"/>
    </source>
</evidence>
<comment type="similarity">
    <text evidence="1">Belongs to the glycosyltransferase 25 family.</text>
</comment>
<dbReference type="GO" id="GO:0050211">
    <property type="term" value="F:procollagen galactosyltransferase activity"/>
    <property type="evidence" value="ECO:0007669"/>
    <property type="project" value="TreeGrafter"/>
</dbReference>